<sequence>MTRKYIKKSTTKQYDNNDLQQVIEAVRNGSSIRDAANNYHVPYTTLNSHVNYFVLYDEPGRPTKFSELEEKYLEEAALALQVKFFLITNIYDILLPKNWGRPLMIDEFLEMAKEYAASLNKSHLFSSGTPSYDWFRSFLHRHKNLILKKSRPLEKKRASVTMVQVDAWFDILSRVIRENDLLNRPGQIFNCDETGLSDRISYSKVLVRRRTSNAYRTQGGTDGKSYTSVMFCASATGFLLPPFVIYKSKRLFQEWCTGGPTDTGYSNSDNGWINHQLFYEWFDQIFLKHTKDLPRPLVLIADGLSSHFKVETLRLAVQHEVIILCLPSNATHILQPLDLVFFNTLKLNWKTVLRKEYDRTQNKNINKNRFPALLSELWTTNAITGKINIVKSFITSGVFPLNRHAIDNSRILQSNASVNTLSSSIGTNGNNTTATPLFNSVQPVILPPVPADTSNSDQYDSSSFGTSQNAIATLSQILDITALQSNSRGRDTVDMNVHANYVDGEEDEAGDEGDDGEEDDAGDKDVRDEDDDEDDAEDNDSDESYVPHSSSSSKARAKRRRSSSRTTRTDSSDEDFHMDVSYQDSIVSSNNTAQKSVRNTTKTSKEKRQSLSATSKRKRKRVSFDIMGFNSCEEDADVPSDKSPDPHTAIQNTLKVVFGSTSQTQATNSTKRTMLKRTDGRIMTENDVIQQLEEQRRKKDEKKPRRTYRKSS</sequence>
<keyword evidence="5" id="KW-1185">Reference proteome</keyword>
<dbReference type="Pfam" id="PF03184">
    <property type="entry name" value="DDE_1"/>
    <property type="match status" value="1"/>
</dbReference>
<dbReference type="PANTHER" id="PTHR19303:SF74">
    <property type="entry name" value="POGO TRANSPOSABLE ELEMENT WITH KRAB DOMAIN"/>
    <property type="match status" value="1"/>
</dbReference>
<dbReference type="PANTHER" id="PTHR19303">
    <property type="entry name" value="TRANSPOSON"/>
    <property type="match status" value="1"/>
</dbReference>
<evidence type="ECO:0000313" key="5">
    <source>
        <dbReference type="Proteomes" id="UP000663828"/>
    </source>
</evidence>
<dbReference type="InterPro" id="IPR050863">
    <property type="entry name" value="CenT-Element_Derived"/>
</dbReference>
<name>A0A813VWR4_ADIRI</name>
<gene>
    <name evidence="4" type="ORF">XAT740_LOCUS5084</name>
</gene>
<dbReference type="EMBL" id="CAJNOR010000216">
    <property type="protein sequence ID" value="CAF0843253.1"/>
    <property type="molecule type" value="Genomic_DNA"/>
</dbReference>
<dbReference type="GO" id="GO:0003677">
    <property type="term" value="F:DNA binding"/>
    <property type="evidence" value="ECO:0007669"/>
    <property type="project" value="InterPro"/>
</dbReference>
<feature type="compositionally biased region" description="Acidic residues" evidence="1">
    <location>
        <begin position="503"/>
        <end position="543"/>
    </location>
</feature>
<dbReference type="GO" id="GO:0005634">
    <property type="term" value="C:nucleus"/>
    <property type="evidence" value="ECO:0007669"/>
    <property type="project" value="TreeGrafter"/>
</dbReference>
<evidence type="ECO:0000259" key="3">
    <source>
        <dbReference type="Pfam" id="PF05225"/>
    </source>
</evidence>
<feature type="domain" description="DDE-1" evidence="2">
    <location>
        <begin position="227"/>
        <end position="366"/>
    </location>
</feature>
<evidence type="ECO:0000256" key="1">
    <source>
        <dbReference type="SAM" id="MobiDB-lite"/>
    </source>
</evidence>
<evidence type="ECO:0000313" key="4">
    <source>
        <dbReference type="EMBL" id="CAF0843253.1"/>
    </source>
</evidence>
<reference evidence="4" key="1">
    <citation type="submission" date="2021-02" db="EMBL/GenBank/DDBJ databases">
        <authorList>
            <person name="Nowell W R."/>
        </authorList>
    </citation>
    <scope>NUCLEOTIDE SEQUENCE</scope>
</reference>
<dbReference type="AlphaFoldDB" id="A0A813VWR4"/>
<dbReference type="Gene3D" id="1.10.10.60">
    <property type="entry name" value="Homeodomain-like"/>
    <property type="match status" value="1"/>
</dbReference>
<dbReference type="InterPro" id="IPR004875">
    <property type="entry name" value="DDE_SF_endonuclease_dom"/>
</dbReference>
<accession>A0A813VWR4</accession>
<dbReference type="InterPro" id="IPR009057">
    <property type="entry name" value="Homeodomain-like_sf"/>
</dbReference>
<dbReference type="Proteomes" id="UP000663828">
    <property type="component" value="Unassembled WGS sequence"/>
</dbReference>
<evidence type="ECO:0000259" key="2">
    <source>
        <dbReference type="Pfam" id="PF03184"/>
    </source>
</evidence>
<comment type="caution">
    <text evidence="4">The sequence shown here is derived from an EMBL/GenBank/DDBJ whole genome shotgun (WGS) entry which is preliminary data.</text>
</comment>
<dbReference type="Pfam" id="PF05225">
    <property type="entry name" value="HTH_psq"/>
    <property type="match status" value="1"/>
</dbReference>
<dbReference type="SUPFAM" id="SSF46689">
    <property type="entry name" value="Homeodomain-like"/>
    <property type="match status" value="1"/>
</dbReference>
<feature type="compositionally biased region" description="Basic and acidic residues" evidence="1">
    <location>
        <begin position="567"/>
        <end position="578"/>
    </location>
</feature>
<protein>
    <submittedName>
        <fullName evidence="4">Uncharacterized protein</fullName>
    </submittedName>
</protein>
<dbReference type="InterPro" id="IPR007889">
    <property type="entry name" value="HTH_Psq"/>
</dbReference>
<feature type="domain" description="HTH psq-type" evidence="3">
    <location>
        <begin position="18"/>
        <end position="50"/>
    </location>
</feature>
<feature type="region of interest" description="Disordered" evidence="1">
    <location>
        <begin position="678"/>
        <end position="712"/>
    </location>
</feature>
<feature type="region of interest" description="Disordered" evidence="1">
    <location>
        <begin position="501"/>
        <end position="622"/>
    </location>
</feature>
<organism evidence="4 5">
    <name type="scientific">Adineta ricciae</name>
    <name type="common">Rotifer</name>
    <dbReference type="NCBI Taxonomy" id="249248"/>
    <lineage>
        <taxon>Eukaryota</taxon>
        <taxon>Metazoa</taxon>
        <taxon>Spiralia</taxon>
        <taxon>Gnathifera</taxon>
        <taxon>Rotifera</taxon>
        <taxon>Eurotatoria</taxon>
        <taxon>Bdelloidea</taxon>
        <taxon>Adinetida</taxon>
        <taxon>Adinetidae</taxon>
        <taxon>Adineta</taxon>
    </lineage>
</organism>
<proteinExistence type="predicted"/>
<feature type="compositionally biased region" description="Basic and acidic residues" evidence="1">
    <location>
        <begin position="693"/>
        <end position="703"/>
    </location>
</feature>
<feature type="compositionally biased region" description="Polar residues" evidence="1">
    <location>
        <begin position="582"/>
        <end position="602"/>
    </location>
</feature>